<reference evidence="3" key="1">
    <citation type="submission" date="2022-10" db="EMBL/GenBank/DDBJ databases">
        <title>The complete genomes of actinobacterial strains from the NBC collection.</title>
        <authorList>
            <person name="Joergensen T.S."/>
            <person name="Alvarez Arevalo M."/>
            <person name="Sterndorff E.B."/>
            <person name="Faurdal D."/>
            <person name="Vuksanovic O."/>
            <person name="Mourched A.-S."/>
            <person name="Charusanti P."/>
            <person name="Shaw S."/>
            <person name="Blin K."/>
            <person name="Weber T."/>
        </authorList>
    </citation>
    <scope>NUCLEOTIDE SEQUENCE</scope>
    <source>
        <strain evidence="3">NBC_00119</strain>
    </source>
</reference>
<protein>
    <recommendedName>
        <fullName evidence="4">Tyr recombinase domain-containing protein</fullName>
    </recommendedName>
</protein>
<sequence length="133" mass="14393">MGQGTIANLHGLLHSIVQSAADAVPALSDSNPCAHTRLPKASDTEDDEGFLEPEEYALLKARVRVDAVDIIVALVSTGLRWGEVTALQPRDFTFVSKRPAPRVQRAWKRRGEGGTFLGVPQDQEVPLDSGPHT</sequence>
<dbReference type="InterPro" id="IPR013762">
    <property type="entry name" value="Integrase-like_cat_sf"/>
</dbReference>
<feature type="region of interest" description="Disordered" evidence="2">
    <location>
        <begin position="29"/>
        <end position="49"/>
    </location>
</feature>
<dbReference type="EMBL" id="CP108195">
    <property type="protein sequence ID" value="WTS15306.1"/>
    <property type="molecule type" value="Genomic_DNA"/>
</dbReference>
<evidence type="ECO:0000313" key="3">
    <source>
        <dbReference type="EMBL" id="WTS15306.1"/>
    </source>
</evidence>
<dbReference type="GO" id="GO:0015074">
    <property type="term" value="P:DNA integration"/>
    <property type="evidence" value="ECO:0007669"/>
    <property type="project" value="InterPro"/>
</dbReference>
<accession>A0AAU1UCL0</accession>
<proteinExistence type="predicted"/>
<dbReference type="GO" id="GO:0003677">
    <property type="term" value="F:DNA binding"/>
    <property type="evidence" value="ECO:0007669"/>
    <property type="project" value="InterPro"/>
</dbReference>
<keyword evidence="1" id="KW-0233">DNA recombination</keyword>
<evidence type="ECO:0008006" key="4">
    <source>
        <dbReference type="Google" id="ProtNLM"/>
    </source>
</evidence>
<evidence type="ECO:0000256" key="1">
    <source>
        <dbReference type="ARBA" id="ARBA00023172"/>
    </source>
</evidence>
<dbReference type="InterPro" id="IPR011010">
    <property type="entry name" value="DNA_brk_join_enz"/>
</dbReference>
<dbReference type="AlphaFoldDB" id="A0AAU1UCL0"/>
<organism evidence="3">
    <name type="scientific">Streptomyces sp. NBC_00119</name>
    <dbReference type="NCBI Taxonomy" id="2975659"/>
    <lineage>
        <taxon>Bacteria</taxon>
        <taxon>Bacillati</taxon>
        <taxon>Actinomycetota</taxon>
        <taxon>Actinomycetes</taxon>
        <taxon>Kitasatosporales</taxon>
        <taxon>Streptomycetaceae</taxon>
        <taxon>Streptomyces</taxon>
    </lineage>
</organism>
<dbReference type="GO" id="GO:0006310">
    <property type="term" value="P:DNA recombination"/>
    <property type="evidence" value="ECO:0007669"/>
    <property type="project" value="UniProtKB-KW"/>
</dbReference>
<gene>
    <name evidence="3" type="ORF">OHU69_32290</name>
</gene>
<feature type="region of interest" description="Disordered" evidence="2">
    <location>
        <begin position="109"/>
        <end position="133"/>
    </location>
</feature>
<dbReference type="Gene3D" id="1.10.443.10">
    <property type="entry name" value="Intergrase catalytic core"/>
    <property type="match status" value="1"/>
</dbReference>
<evidence type="ECO:0000256" key="2">
    <source>
        <dbReference type="SAM" id="MobiDB-lite"/>
    </source>
</evidence>
<dbReference type="SUPFAM" id="SSF56349">
    <property type="entry name" value="DNA breaking-rejoining enzymes"/>
    <property type="match status" value="1"/>
</dbReference>
<name>A0AAU1UCL0_9ACTN</name>